<comment type="subcellular location">
    <subcellularLocation>
        <location evidence="1">Cell outer membrane</location>
    </subcellularLocation>
</comment>
<reference evidence="2" key="1">
    <citation type="journal article" date="2022" name="Microbiol. Resour. Announc.">
        <title>Genome Sequence of Cupriavidus campinensis Strain G5, a Member of a Bacterial Consortium Capable of Polyethylene Degradation.</title>
        <authorList>
            <person name="Schneider B."/>
            <person name="Pfeiffer F."/>
            <person name="Dyall-Smith M."/>
            <person name="Kunte H.J."/>
        </authorList>
    </citation>
    <scope>NUCLEOTIDE SEQUENCE</scope>
    <source>
        <strain evidence="2">G5</strain>
    </source>
</reference>
<dbReference type="PROSITE" id="PS00695">
    <property type="entry name" value="ENT_VIR_OMP_2"/>
    <property type="match status" value="1"/>
</dbReference>
<dbReference type="RefSeq" id="WP_250025509.1">
    <property type="nucleotide sequence ID" value="NZ_CP097331.1"/>
</dbReference>
<dbReference type="AlphaFoldDB" id="A0AAE9I5C8"/>
<dbReference type="KEGG" id="ccam:M5D45_26340"/>
<evidence type="ECO:0000256" key="1">
    <source>
        <dbReference type="ARBA" id="ARBA00004442"/>
    </source>
</evidence>
<dbReference type="InterPro" id="IPR011250">
    <property type="entry name" value="OMP/PagP_B-barrel"/>
</dbReference>
<accession>A0AAE9I5C8</accession>
<proteinExistence type="predicted"/>
<dbReference type="SUPFAM" id="SSF56925">
    <property type="entry name" value="OMPA-like"/>
    <property type="match status" value="1"/>
</dbReference>
<dbReference type="EMBL" id="CP097331">
    <property type="protein sequence ID" value="URF06616.1"/>
    <property type="molecule type" value="Genomic_DNA"/>
</dbReference>
<dbReference type="GO" id="GO:0009279">
    <property type="term" value="C:cell outer membrane"/>
    <property type="evidence" value="ECO:0007669"/>
    <property type="project" value="UniProtKB-SubCell"/>
</dbReference>
<protein>
    <submittedName>
        <fullName evidence="2">Porin family protein</fullName>
    </submittedName>
</protein>
<evidence type="ECO:0000313" key="2">
    <source>
        <dbReference type="EMBL" id="URF06616.1"/>
    </source>
</evidence>
<evidence type="ECO:0000313" key="3">
    <source>
        <dbReference type="Proteomes" id="UP001056132"/>
    </source>
</evidence>
<reference evidence="2" key="2">
    <citation type="submission" date="2022-05" db="EMBL/GenBank/DDBJ databases">
        <authorList>
            <person name="Kunte H.-J."/>
        </authorList>
    </citation>
    <scope>NUCLEOTIDE SEQUENCE</scope>
    <source>
        <strain evidence="2">G5</strain>
    </source>
</reference>
<sequence>MSSARCHWLTPFAAGLLWLAPLAAHGQEVLLLGGFYTHPPIQADDDRSYAYAYVYQQNLTEHWYASYTYLNEGHITGHHRDGHSAQLWWRYLALDRQLALSLGAGPYLYFDTTSHQPDGSYENQHGVGVLASAAATWYVGGPWMLQVRFNRTWQTSGFQSNTLLLGVGYQLDRDHLPGPVVGSASRGKDAAPNELTVLLGGVVVNDFDSDMVFGGALEYRRQLWRYVEGTVSYLDEGSANAVRRRGVASQAWVSGAFLGDRLTLGFGAGPYYATSLQVSGPGADPSPSHWAGLLTLSTSYRVGDHWLARLSWNRTLTGYNRDTDMFLAGLGYRF</sequence>
<dbReference type="Proteomes" id="UP001056132">
    <property type="component" value="Chromosome 2"/>
</dbReference>
<gene>
    <name evidence="2" type="ORF">M5D45_26340</name>
</gene>
<organism evidence="2 3">
    <name type="scientific">Cupriavidus campinensis</name>
    <dbReference type="NCBI Taxonomy" id="151783"/>
    <lineage>
        <taxon>Bacteria</taxon>
        <taxon>Pseudomonadati</taxon>
        <taxon>Pseudomonadota</taxon>
        <taxon>Betaproteobacteria</taxon>
        <taxon>Burkholderiales</taxon>
        <taxon>Burkholderiaceae</taxon>
        <taxon>Cupriavidus</taxon>
    </lineage>
</organism>
<dbReference type="GO" id="GO:0044384">
    <property type="term" value="C:host outer membrane"/>
    <property type="evidence" value="ECO:0007669"/>
    <property type="project" value="InterPro"/>
</dbReference>
<name>A0AAE9I5C8_9BURK</name>
<dbReference type="InterPro" id="IPR000758">
    <property type="entry name" value="Enterovir_OMP"/>
</dbReference>